<dbReference type="OrthoDB" id="9806601at2"/>
<organism evidence="2 3">
    <name type="scientific">Micavibrio aeruginosavorus (strain ARL-13)</name>
    <dbReference type="NCBI Taxonomy" id="856793"/>
    <lineage>
        <taxon>Bacteria</taxon>
        <taxon>Pseudomonadati</taxon>
        <taxon>Bdellovibrionota</taxon>
        <taxon>Bdellovibrionia</taxon>
        <taxon>Bdellovibrionales</taxon>
        <taxon>Pseudobdellovibrionaceae</taxon>
        <taxon>Micavibrio</taxon>
    </lineage>
</organism>
<feature type="domain" description="FAD dependent oxidoreductase" evidence="1">
    <location>
        <begin position="34"/>
        <end position="386"/>
    </location>
</feature>
<reference evidence="2 3" key="1">
    <citation type="journal article" date="2011" name="BMC Genomics">
        <title>Genomic insights into an obligate epibiotic bacterial predator: Micavibrio aeruginosavorus ARL-13.</title>
        <authorList>
            <person name="Wang Z."/>
            <person name="Kadouri D."/>
            <person name="Wu M."/>
        </authorList>
    </citation>
    <scope>NUCLEOTIDE SEQUENCE [LARGE SCALE GENOMIC DNA]</scope>
    <source>
        <strain evidence="2 3">ARL-13</strain>
    </source>
</reference>
<dbReference type="Gene3D" id="3.50.50.60">
    <property type="entry name" value="FAD/NAD(P)-binding domain"/>
    <property type="match status" value="1"/>
</dbReference>
<evidence type="ECO:0000313" key="3">
    <source>
        <dbReference type="Proteomes" id="UP000009286"/>
    </source>
</evidence>
<dbReference type="RefSeq" id="WP_014102609.1">
    <property type="nucleotide sequence ID" value="NC_016026.1"/>
</dbReference>
<dbReference type="Proteomes" id="UP000009286">
    <property type="component" value="Chromosome"/>
</dbReference>
<dbReference type="PANTHER" id="PTHR13847">
    <property type="entry name" value="SARCOSINE DEHYDROGENASE-RELATED"/>
    <property type="match status" value="1"/>
</dbReference>
<dbReference type="KEGG" id="mai:MICA_1058"/>
<dbReference type="GO" id="GO:0005737">
    <property type="term" value="C:cytoplasm"/>
    <property type="evidence" value="ECO:0007669"/>
    <property type="project" value="TreeGrafter"/>
</dbReference>
<dbReference type="InterPro" id="IPR006076">
    <property type="entry name" value="FAD-dep_OxRdtase"/>
</dbReference>
<dbReference type="SUPFAM" id="SSF51905">
    <property type="entry name" value="FAD/NAD(P)-binding domain"/>
    <property type="match status" value="1"/>
</dbReference>
<dbReference type="Gene3D" id="3.30.9.10">
    <property type="entry name" value="D-Amino Acid Oxidase, subunit A, domain 2"/>
    <property type="match status" value="1"/>
</dbReference>
<dbReference type="Pfam" id="PF01266">
    <property type="entry name" value="DAO"/>
    <property type="match status" value="1"/>
</dbReference>
<gene>
    <name evidence="2" type="ordered locus">MICA_1058</name>
</gene>
<dbReference type="AlphaFoldDB" id="G2KN53"/>
<proteinExistence type="predicted"/>
<dbReference type="eggNOG" id="COG0665">
    <property type="taxonomic scope" value="Bacteria"/>
</dbReference>
<sequence>MLMRKPTDYIDTYYRDTMQGARAYDPLVDKIQADVCVIGGGLAGLNTALGLVERGRGAVVIEAARIGWGASGRNGGFVAKGYARDLSSLKKKVGLDHARALVNLTKDARAMIKQRINDLNIPCGPLRPGVLTVSWKDNPDAVRAIVDDMNDSYDLGFEFWGTNKVREQCHTDKYFDGVYSPGDFQFHPLTYVQGLASTIVSKGGQIYEGSKATKITQMPSGRWRIEVGSGGVIEAEHVVLCCSIYVDGLDKRLRNAAFPVRTYVMVTEPVDPADLKASIDTEHAIYDMRFASDYYRVLPDNRIMWGGRVSVGRDPAKIAELLHGDMLKVYPQLRGKVKTEYGWSGDLCYAPHKMPQIGQLAPNYWYATCFGGHGLAPTTVGGEMIAGAIADKDDRYKLFSPFGLNFAGGPLAPYIAQSVYWWWRARDYIGG</sequence>
<keyword evidence="3" id="KW-1185">Reference proteome</keyword>
<evidence type="ECO:0000313" key="2">
    <source>
        <dbReference type="EMBL" id="AEP09386.1"/>
    </source>
</evidence>
<dbReference type="HOGENOM" id="CLU_007884_3_0_5"/>
<name>G2KN53_MICAA</name>
<dbReference type="STRING" id="856793.MICA_1058"/>
<protein>
    <submittedName>
        <fullName evidence="2">FAD dependent oxidoreductase family protein</fullName>
    </submittedName>
</protein>
<dbReference type="PANTHER" id="PTHR13847:SF281">
    <property type="entry name" value="FAD DEPENDENT OXIDOREDUCTASE DOMAIN-CONTAINING PROTEIN"/>
    <property type="match status" value="1"/>
</dbReference>
<dbReference type="InterPro" id="IPR036188">
    <property type="entry name" value="FAD/NAD-bd_sf"/>
</dbReference>
<accession>G2KN53</accession>
<evidence type="ECO:0000259" key="1">
    <source>
        <dbReference type="Pfam" id="PF01266"/>
    </source>
</evidence>
<dbReference type="EMBL" id="CP002382">
    <property type="protein sequence ID" value="AEP09386.1"/>
    <property type="molecule type" value="Genomic_DNA"/>
</dbReference>